<dbReference type="EMBL" id="BGZK01001711">
    <property type="protein sequence ID" value="GBP85006.1"/>
    <property type="molecule type" value="Genomic_DNA"/>
</dbReference>
<name>A0A4C1Z8U1_EUMVA</name>
<proteinExistence type="predicted"/>
<sequence length="75" mass="8466">MPFAASAPALAQTSWAADARRRDCDGIVRSRQLNVRSDILNEWFRMIYIKNSSVSSPVISFERVTFCSEINALNN</sequence>
<keyword evidence="2" id="KW-1185">Reference proteome</keyword>
<protein>
    <submittedName>
        <fullName evidence="1">Uncharacterized protein</fullName>
    </submittedName>
</protein>
<reference evidence="1 2" key="1">
    <citation type="journal article" date="2019" name="Commun. Biol.">
        <title>The bagworm genome reveals a unique fibroin gene that provides high tensile strength.</title>
        <authorList>
            <person name="Kono N."/>
            <person name="Nakamura H."/>
            <person name="Ohtoshi R."/>
            <person name="Tomita M."/>
            <person name="Numata K."/>
            <person name="Arakawa K."/>
        </authorList>
    </citation>
    <scope>NUCLEOTIDE SEQUENCE [LARGE SCALE GENOMIC DNA]</scope>
</reference>
<evidence type="ECO:0000313" key="1">
    <source>
        <dbReference type="EMBL" id="GBP85006.1"/>
    </source>
</evidence>
<dbReference type="Proteomes" id="UP000299102">
    <property type="component" value="Unassembled WGS sequence"/>
</dbReference>
<organism evidence="1 2">
    <name type="scientific">Eumeta variegata</name>
    <name type="common">Bagworm moth</name>
    <name type="synonym">Eumeta japonica</name>
    <dbReference type="NCBI Taxonomy" id="151549"/>
    <lineage>
        <taxon>Eukaryota</taxon>
        <taxon>Metazoa</taxon>
        <taxon>Ecdysozoa</taxon>
        <taxon>Arthropoda</taxon>
        <taxon>Hexapoda</taxon>
        <taxon>Insecta</taxon>
        <taxon>Pterygota</taxon>
        <taxon>Neoptera</taxon>
        <taxon>Endopterygota</taxon>
        <taxon>Lepidoptera</taxon>
        <taxon>Glossata</taxon>
        <taxon>Ditrysia</taxon>
        <taxon>Tineoidea</taxon>
        <taxon>Psychidae</taxon>
        <taxon>Oiketicinae</taxon>
        <taxon>Eumeta</taxon>
    </lineage>
</organism>
<comment type="caution">
    <text evidence="1">The sequence shown here is derived from an EMBL/GenBank/DDBJ whole genome shotgun (WGS) entry which is preliminary data.</text>
</comment>
<gene>
    <name evidence="1" type="ORF">EVAR_64335_1</name>
</gene>
<evidence type="ECO:0000313" key="2">
    <source>
        <dbReference type="Proteomes" id="UP000299102"/>
    </source>
</evidence>
<dbReference type="AlphaFoldDB" id="A0A4C1Z8U1"/>
<accession>A0A4C1Z8U1</accession>